<dbReference type="AlphaFoldDB" id="A0A7W7C3R4"/>
<comment type="caution">
    <text evidence="1">The sequence shown here is derived from an EMBL/GenBank/DDBJ whole genome shotgun (WGS) entry which is preliminary data.</text>
</comment>
<dbReference type="Proteomes" id="UP000533598">
    <property type="component" value="Unassembled WGS sequence"/>
</dbReference>
<proteinExistence type="predicted"/>
<name>A0A7W7C3R4_9PSEU</name>
<protein>
    <submittedName>
        <fullName evidence="1">Uncharacterized protein</fullName>
    </submittedName>
</protein>
<organism evidence="1 2">
    <name type="scientific">Crossiella cryophila</name>
    <dbReference type="NCBI Taxonomy" id="43355"/>
    <lineage>
        <taxon>Bacteria</taxon>
        <taxon>Bacillati</taxon>
        <taxon>Actinomycetota</taxon>
        <taxon>Actinomycetes</taxon>
        <taxon>Pseudonocardiales</taxon>
        <taxon>Pseudonocardiaceae</taxon>
        <taxon>Crossiella</taxon>
    </lineage>
</organism>
<reference evidence="1 2" key="1">
    <citation type="submission" date="2020-08" db="EMBL/GenBank/DDBJ databases">
        <title>Sequencing the genomes of 1000 actinobacteria strains.</title>
        <authorList>
            <person name="Klenk H.-P."/>
        </authorList>
    </citation>
    <scope>NUCLEOTIDE SEQUENCE [LARGE SCALE GENOMIC DNA]</scope>
    <source>
        <strain evidence="1 2">DSM 44230</strain>
    </source>
</reference>
<gene>
    <name evidence="1" type="ORF">HNR67_000124</name>
</gene>
<keyword evidence="2" id="KW-1185">Reference proteome</keyword>
<dbReference type="EMBL" id="JACHMH010000001">
    <property type="protein sequence ID" value="MBB4674006.1"/>
    <property type="molecule type" value="Genomic_DNA"/>
</dbReference>
<evidence type="ECO:0000313" key="2">
    <source>
        <dbReference type="Proteomes" id="UP000533598"/>
    </source>
</evidence>
<sequence length="487" mass="50420">MAVCADGVLRTSVLAVVLLGAGCAAPPEAPKPDPAPVPIDVAIGGKRLSGGQHLQAAAEASITRALAQQKVARSGDGSVHCWFAKVDPNTQTQQGRAVNVTDTLWCGPVQVPGTGPAPDWIPVPLTQQNGQFAVGEPKLPEPGTSSTPSTEMVRVDGTEAKPSGSEQRSAGPGFFAVVADTGGKTNGDLGLIPADAIKVRDDFLSIKATGWGNPQQFTLPDGGVLSPEPGSRLAVLRLHSDRISQLDQELTELSWARGAPPRPELALDLPDGWHDVPDSQLPTFGGFFLVFTLPAKDTGQAPAKLVLRSKPSPGVEQQIELPSGKSSYPLPEALRRAGYGAAPTTAGQDLTFQHKGSSGTARLTVQGVRLGLQRPVLDSAGRLQVITADPGKALLEIRVRGEGSLPEALGGPLTGEHIVVKLPNGSKAPLKGLRYGGDVFPTALVVEVPANVPSVTVSLSTGTVTLPSRGSFSFSAASPAMTLSLDF</sequence>
<accession>A0A7W7C3R4</accession>
<evidence type="ECO:0000313" key="1">
    <source>
        <dbReference type="EMBL" id="MBB4674006.1"/>
    </source>
</evidence>